<keyword evidence="3" id="KW-1185">Reference proteome</keyword>
<evidence type="ECO:0000256" key="1">
    <source>
        <dbReference type="SAM" id="MobiDB-lite"/>
    </source>
</evidence>
<dbReference type="KEGG" id="mgg:MPLG2_2482"/>
<feature type="region of interest" description="Disordered" evidence="1">
    <location>
        <begin position="68"/>
        <end position="91"/>
    </location>
</feature>
<protein>
    <submittedName>
        <fullName evidence="2">Uncharacterized protein</fullName>
    </submittedName>
</protein>
<dbReference type="EMBL" id="LT985188">
    <property type="protein sequence ID" value="SPD87512.1"/>
    <property type="molecule type" value="Genomic_DNA"/>
</dbReference>
<gene>
    <name evidence="2" type="ORF">MPLG2_2482</name>
</gene>
<evidence type="ECO:0000313" key="2">
    <source>
        <dbReference type="EMBL" id="SPD87512.1"/>
    </source>
</evidence>
<feature type="region of interest" description="Disordered" evidence="1">
    <location>
        <begin position="1"/>
        <end position="30"/>
    </location>
</feature>
<proteinExistence type="predicted"/>
<evidence type="ECO:0000313" key="3">
    <source>
        <dbReference type="Proteomes" id="UP000238164"/>
    </source>
</evidence>
<reference evidence="2 3" key="1">
    <citation type="submission" date="2018-02" db="EMBL/GenBank/DDBJ databases">
        <authorList>
            <person name="Cohen D.B."/>
            <person name="Kent A.D."/>
        </authorList>
    </citation>
    <scope>NUCLEOTIDE SEQUENCE [LARGE SCALE GENOMIC DNA]</scope>
    <source>
        <strain evidence="2">1</strain>
    </source>
</reference>
<dbReference type="AlphaFoldDB" id="A0A2N9JIX7"/>
<accession>A0A2N9JIX7</accession>
<name>A0A2N9JIX7_9ACTN</name>
<feature type="compositionally biased region" description="Polar residues" evidence="1">
    <location>
        <begin position="1"/>
        <end position="27"/>
    </location>
</feature>
<organism evidence="2 3">
    <name type="scientific">Micropruina glycogenica</name>
    <dbReference type="NCBI Taxonomy" id="75385"/>
    <lineage>
        <taxon>Bacteria</taxon>
        <taxon>Bacillati</taxon>
        <taxon>Actinomycetota</taxon>
        <taxon>Actinomycetes</taxon>
        <taxon>Propionibacteriales</taxon>
        <taxon>Nocardioidaceae</taxon>
        <taxon>Micropruina</taxon>
    </lineage>
</organism>
<dbReference type="Proteomes" id="UP000238164">
    <property type="component" value="Chromosome 1"/>
</dbReference>
<sequence>MIASRQATTSGAANQQRPTFRWSSLSRPSPFRWSDLSRPCRETRGVRSMVRPGINVTAFVTRDCLPAGSYVSQGQSRGTPPPVARPSRVCE</sequence>